<evidence type="ECO:0000313" key="3">
    <source>
        <dbReference type="Proteomes" id="UP000248987"/>
    </source>
</evidence>
<dbReference type="Gene3D" id="3.40.50.620">
    <property type="entry name" value="HUPs"/>
    <property type="match status" value="1"/>
</dbReference>
<reference evidence="2 3" key="1">
    <citation type="submission" date="2018-06" db="EMBL/GenBank/DDBJ databases">
        <title>Genomic Encyclopedia of Archaeal and Bacterial Type Strains, Phase II (KMG-II): from individual species to whole genera.</title>
        <authorList>
            <person name="Goeker M."/>
        </authorList>
    </citation>
    <scope>NUCLEOTIDE SEQUENCE [LARGE SCALE GENOMIC DNA]</scope>
    <source>
        <strain evidence="2 3">DSM 12408</strain>
    </source>
</reference>
<organism evidence="2 3">
    <name type="scientific">Gelidibacter algens</name>
    <dbReference type="NCBI Taxonomy" id="49280"/>
    <lineage>
        <taxon>Bacteria</taxon>
        <taxon>Pseudomonadati</taxon>
        <taxon>Bacteroidota</taxon>
        <taxon>Flavobacteriia</taxon>
        <taxon>Flavobacteriales</taxon>
        <taxon>Flavobacteriaceae</taxon>
        <taxon>Gelidibacter</taxon>
    </lineage>
</organism>
<dbReference type="Proteomes" id="UP000248987">
    <property type="component" value="Unassembled WGS sequence"/>
</dbReference>
<dbReference type="RefSeq" id="WP_111625845.1">
    <property type="nucleotide sequence ID" value="NZ_QLLQ01000005.1"/>
</dbReference>
<feature type="domain" description="UspA" evidence="1">
    <location>
        <begin position="1"/>
        <end position="45"/>
    </location>
</feature>
<name>A0A327S736_9FLAO</name>
<protein>
    <submittedName>
        <fullName evidence="2">Universal stress protein family protein</fullName>
    </submittedName>
</protein>
<accession>A0A327S736</accession>
<dbReference type="SUPFAM" id="SSF52402">
    <property type="entry name" value="Adenine nucleotide alpha hydrolases-like"/>
    <property type="match status" value="1"/>
</dbReference>
<proteinExistence type="predicted"/>
<sequence>MKNILLPTDFSDNAWNAIKYAIQLYKDEECTFHLFNAYTPIIYHVEYVLINPAQFGLGDAIRNTAQESLSKLKAKILNEFKNNPNHKFETRLCDYKLADFYDDRLN</sequence>
<gene>
    <name evidence="2" type="ORF">LX77_01707</name>
</gene>
<dbReference type="AlphaFoldDB" id="A0A327S736"/>
<dbReference type="Pfam" id="PF00582">
    <property type="entry name" value="Usp"/>
    <property type="match status" value="1"/>
</dbReference>
<dbReference type="CDD" id="cd00293">
    <property type="entry name" value="USP-like"/>
    <property type="match status" value="1"/>
</dbReference>
<dbReference type="InterPro" id="IPR006016">
    <property type="entry name" value="UspA"/>
</dbReference>
<comment type="caution">
    <text evidence="2">The sequence shown here is derived from an EMBL/GenBank/DDBJ whole genome shotgun (WGS) entry which is preliminary data.</text>
</comment>
<dbReference type="InterPro" id="IPR014729">
    <property type="entry name" value="Rossmann-like_a/b/a_fold"/>
</dbReference>
<evidence type="ECO:0000313" key="2">
    <source>
        <dbReference type="EMBL" id="RAJ24711.1"/>
    </source>
</evidence>
<keyword evidence="3" id="KW-1185">Reference proteome</keyword>
<dbReference type="EMBL" id="QLLQ01000005">
    <property type="protein sequence ID" value="RAJ24711.1"/>
    <property type="molecule type" value="Genomic_DNA"/>
</dbReference>
<evidence type="ECO:0000259" key="1">
    <source>
        <dbReference type="Pfam" id="PF00582"/>
    </source>
</evidence>